<evidence type="ECO:0000313" key="2">
    <source>
        <dbReference type="EMBL" id="RKU48544.1"/>
    </source>
</evidence>
<evidence type="ECO:0000256" key="1">
    <source>
        <dbReference type="SAM" id="MobiDB-lite"/>
    </source>
</evidence>
<gene>
    <name evidence="2" type="ORF">DL546_007351</name>
</gene>
<evidence type="ECO:0008006" key="4">
    <source>
        <dbReference type="Google" id="ProtNLM"/>
    </source>
</evidence>
<proteinExistence type="predicted"/>
<dbReference type="EMBL" id="QVQW01000004">
    <property type="protein sequence ID" value="RKU48544.1"/>
    <property type="molecule type" value="Genomic_DNA"/>
</dbReference>
<dbReference type="OrthoDB" id="5422613at2759"/>
<dbReference type="PANTHER" id="PTHR38167">
    <property type="entry name" value="C2H2-TYPE DOMAIN-CONTAINING PROTEIN"/>
    <property type="match status" value="1"/>
</dbReference>
<organism evidence="2 3">
    <name type="scientific">Coniochaeta pulveracea</name>
    <dbReference type="NCBI Taxonomy" id="177199"/>
    <lineage>
        <taxon>Eukaryota</taxon>
        <taxon>Fungi</taxon>
        <taxon>Dikarya</taxon>
        <taxon>Ascomycota</taxon>
        <taxon>Pezizomycotina</taxon>
        <taxon>Sordariomycetes</taxon>
        <taxon>Sordariomycetidae</taxon>
        <taxon>Coniochaetales</taxon>
        <taxon>Coniochaetaceae</taxon>
        <taxon>Coniochaeta</taxon>
    </lineage>
</organism>
<dbReference type="PANTHER" id="PTHR38167:SF1">
    <property type="entry name" value="C2H2-TYPE DOMAIN-CONTAINING PROTEIN"/>
    <property type="match status" value="1"/>
</dbReference>
<feature type="region of interest" description="Disordered" evidence="1">
    <location>
        <begin position="138"/>
        <end position="183"/>
    </location>
</feature>
<sequence length="183" mass="20822">MSSRLDSAPNEVIRQILRAVCEKDPVIKKKALNCLDQYAEYYDESERQEEVTVGTKRKAQPPFPIVHLCVNCGEAFLEEENEDDACCYHEGDLEYDWESPTWEDWDERIFGPRDNDRNRRDHPAGFVWECCDEPGDNTMGCTSAPHEAPVPSHKRKKVSAESVSGSEEETGNLGSTQDQPIEL</sequence>
<comment type="caution">
    <text evidence="2">The sequence shown here is derived from an EMBL/GenBank/DDBJ whole genome shotgun (WGS) entry which is preliminary data.</text>
</comment>
<dbReference type="Proteomes" id="UP000275385">
    <property type="component" value="Unassembled WGS sequence"/>
</dbReference>
<evidence type="ECO:0000313" key="3">
    <source>
        <dbReference type="Proteomes" id="UP000275385"/>
    </source>
</evidence>
<reference evidence="2 3" key="1">
    <citation type="submission" date="2018-08" db="EMBL/GenBank/DDBJ databases">
        <title>Draft genome of the lignicolous fungus Coniochaeta pulveracea.</title>
        <authorList>
            <person name="Borstlap C.J."/>
            <person name="De Witt R.N."/>
            <person name="Botha A."/>
            <person name="Volschenk H."/>
        </authorList>
    </citation>
    <scope>NUCLEOTIDE SEQUENCE [LARGE SCALE GENOMIC DNA]</scope>
    <source>
        <strain evidence="2 3">CAB683</strain>
    </source>
</reference>
<protein>
    <recommendedName>
        <fullName evidence="4">C2H2-type domain-containing protein</fullName>
    </recommendedName>
</protein>
<keyword evidence="3" id="KW-1185">Reference proteome</keyword>
<name>A0A420YKY9_9PEZI</name>
<dbReference type="STRING" id="177199.A0A420YKY9"/>
<dbReference type="AlphaFoldDB" id="A0A420YKY9"/>
<accession>A0A420YKY9</accession>
<feature type="compositionally biased region" description="Polar residues" evidence="1">
    <location>
        <begin position="172"/>
        <end position="183"/>
    </location>
</feature>